<evidence type="ECO:0000313" key="2">
    <source>
        <dbReference type="Proteomes" id="UP001221757"/>
    </source>
</evidence>
<dbReference type="Proteomes" id="UP001221757">
    <property type="component" value="Unassembled WGS sequence"/>
</dbReference>
<keyword evidence="2" id="KW-1185">Reference proteome</keyword>
<name>A0AAD7CHG8_MYCRO</name>
<protein>
    <recommendedName>
        <fullName evidence="3">Fucose-specific lectin</fullName>
    </recommendedName>
</protein>
<evidence type="ECO:0000313" key="1">
    <source>
        <dbReference type="EMBL" id="KAJ7649221.1"/>
    </source>
</evidence>
<dbReference type="AlphaFoldDB" id="A0AAD7CHG8"/>
<proteinExistence type="predicted"/>
<dbReference type="Gene3D" id="2.120.10.70">
    <property type="entry name" value="Fucose-specific lectin"/>
    <property type="match status" value="1"/>
</dbReference>
<accession>A0AAD7CHG8</accession>
<reference evidence="1" key="1">
    <citation type="submission" date="2023-03" db="EMBL/GenBank/DDBJ databases">
        <title>Massive genome expansion in bonnet fungi (Mycena s.s.) driven by repeated elements and novel gene families across ecological guilds.</title>
        <authorList>
            <consortium name="Lawrence Berkeley National Laboratory"/>
            <person name="Harder C.B."/>
            <person name="Miyauchi S."/>
            <person name="Viragh M."/>
            <person name="Kuo A."/>
            <person name="Thoen E."/>
            <person name="Andreopoulos B."/>
            <person name="Lu D."/>
            <person name="Skrede I."/>
            <person name="Drula E."/>
            <person name="Henrissat B."/>
            <person name="Morin E."/>
            <person name="Kohler A."/>
            <person name="Barry K."/>
            <person name="LaButti K."/>
            <person name="Morin E."/>
            <person name="Salamov A."/>
            <person name="Lipzen A."/>
            <person name="Mereny Z."/>
            <person name="Hegedus B."/>
            <person name="Baldrian P."/>
            <person name="Stursova M."/>
            <person name="Weitz H."/>
            <person name="Taylor A."/>
            <person name="Grigoriev I.V."/>
            <person name="Nagy L.G."/>
            <person name="Martin F."/>
            <person name="Kauserud H."/>
        </authorList>
    </citation>
    <scope>NUCLEOTIDE SEQUENCE</scope>
    <source>
        <strain evidence="1">CBHHK067</strain>
    </source>
</reference>
<dbReference type="EMBL" id="JARKIE010000368">
    <property type="protein sequence ID" value="KAJ7649221.1"/>
    <property type="molecule type" value="Genomic_DNA"/>
</dbReference>
<evidence type="ECO:0008006" key="3">
    <source>
        <dbReference type="Google" id="ProtNLM"/>
    </source>
</evidence>
<gene>
    <name evidence="1" type="ORF">B0H17DRAFT_1022493</name>
</gene>
<sequence>MGDVAAVQITNGDSRVLFQDSTSNIVIARVTAPFLSGGTYIGIGPVVPAREVLPSTPIVAITANTATWTAIRIYFLSPANVLSEYIWAPGGFSGGPSCTRCLTAQGIVVQSGKVLYAMANTEFNQFRVGFVNAGQPTTISEAENLGGSWGVATYV</sequence>
<comment type="caution">
    <text evidence="1">The sequence shown here is derived from an EMBL/GenBank/DDBJ whole genome shotgun (WGS) entry which is preliminary data.</text>
</comment>
<organism evidence="1 2">
    <name type="scientific">Mycena rosella</name>
    <name type="common">Pink bonnet</name>
    <name type="synonym">Agaricus rosellus</name>
    <dbReference type="NCBI Taxonomy" id="1033263"/>
    <lineage>
        <taxon>Eukaryota</taxon>
        <taxon>Fungi</taxon>
        <taxon>Dikarya</taxon>
        <taxon>Basidiomycota</taxon>
        <taxon>Agaricomycotina</taxon>
        <taxon>Agaricomycetes</taxon>
        <taxon>Agaricomycetidae</taxon>
        <taxon>Agaricales</taxon>
        <taxon>Marasmiineae</taxon>
        <taxon>Mycenaceae</taxon>
        <taxon>Mycena</taxon>
    </lineage>
</organism>